<dbReference type="Pfam" id="PF13505">
    <property type="entry name" value="OMP_b-brl"/>
    <property type="match status" value="1"/>
</dbReference>
<dbReference type="Gene3D" id="2.40.160.20">
    <property type="match status" value="1"/>
</dbReference>
<evidence type="ECO:0000313" key="6">
    <source>
        <dbReference type="Proteomes" id="UP001205861"/>
    </source>
</evidence>
<feature type="chain" id="PRO_5045759819" evidence="3">
    <location>
        <begin position="21"/>
        <end position="164"/>
    </location>
</feature>
<gene>
    <name evidence="5" type="ORF">NX773_20260</name>
</gene>
<evidence type="ECO:0000313" key="5">
    <source>
        <dbReference type="EMBL" id="MCS0610508.1"/>
    </source>
</evidence>
<keyword evidence="6" id="KW-1185">Reference proteome</keyword>
<evidence type="ECO:0000256" key="2">
    <source>
        <dbReference type="ARBA" id="ARBA00022729"/>
    </source>
</evidence>
<name>A0ABT2BPQ7_9BURK</name>
<dbReference type="InterPro" id="IPR011250">
    <property type="entry name" value="OMP/PagP_B-barrel"/>
</dbReference>
<accession>A0ABT2BPQ7</accession>
<protein>
    <submittedName>
        <fullName evidence="5">Outer membrane beta-barrel protein</fullName>
    </submittedName>
</protein>
<reference evidence="5 6" key="1">
    <citation type="submission" date="2022-08" db="EMBL/GenBank/DDBJ databases">
        <title>Reclassification of Massilia species as members of the genera Telluria, Duganella, Pseudoduganella, Mokoshia gen. nov. and Zemynaea gen. nov. using orthogonal and non-orthogonal genome-based approaches.</title>
        <authorList>
            <person name="Bowman J.P."/>
        </authorList>
    </citation>
    <scope>NUCLEOTIDE SEQUENCE [LARGE SCALE GENOMIC DNA]</scope>
    <source>
        <strain evidence="5 6">JCM 31607</strain>
    </source>
</reference>
<evidence type="ECO:0000256" key="1">
    <source>
        <dbReference type="ARBA" id="ARBA00004442"/>
    </source>
</evidence>
<feature type="signal peptide" evidence="3">
    <location>
        <begin position="1"/>
        <end position="20"/>
    </location>
</feature>
<dbReference type="InterPro" id="IPR027385">
    <property type="entry name" value="Beta-barrel_OMP"/>
</dbReference>
<dbReference type="Proteomes" id="UP001205861">
    <property type="component" value="Unassembled WGS sequence"/>
</dbReference>
<evidence type="ECO:0000256" key="3">
    <source>
        <dbReference type="SAM" id="SignalP"/>
    </source>
</evidence>
<comment type="caution">
    <text evidence="5">The sequence shown here is derived from an EMBL/GenBank/DDBJ whole genome shotgun (WGS) entry which is preliminary data.</text>
</comment>
<comment type="subcellular location">
    <subcellularLocation>
        <location evidence="1">Cell outer membrane</location>
    </subcellularLocation>
</comment>
<dbReference type="RefSeq" id="WP_258858086.1">
    <property type="nucleotide sequence ID" value="NZ_JANUGV010000007.1"/>
</dbReference>
<dbReference type="EMBL" id="JANUGV010000007">
    <property type="protein sequence ID" value="MCS0610508.1"/>
    <property type="molecule type" value="Genomic_DNA"/>
</dbReference>
<keyword evidence="2 3" id="KW-0732">Signal</keyword>
<evidence type="ECO:0000259" key="4">
    <source>
        <dbReference type="Pfam" id="PF13505"/>
    </source>
</evidence>
<feature type="domain" description="Outer membrane protein beta-barrel" evidence="4">
    <location>
        <begin position="7"/>
        <end position="163"/>
    </location>
</feature>
<organism evidence="5 6">
    <name type="scientific">Massilia solisilvae</name>
    <dbReference type="NCBI Taxonomy" id="1811225"/>
    <lineage>
        <taxon>Bacteria</taxon>
        <taxon>Pseudomonadati</taxon>
        <taxon>Pseudomonadota</taxon>
        <taxon>Betaproteobacteria</taxon>
        <taxon>Burkholderiales</taxon>
        <taxon>Oxalobacteraceae</taxon>
        <taxon>Telluria group</taxon>
        <taxon>Massilia</taxon>
    </lineage>
</organism>
<proteinExistence type="predicted"/>
<sequence length="164" mass="17243">MIKKILAAAALATLAASSQAAGPGTTYAGVDVGATHIKGDSNQVSYGAFVGYNFNQNFAGEVGVRRLWSDTQDWNEARMDQIAVSAIGSLPVNAATSVYGRVGYNRLNAKVEMGKYGSVSDNTSGLLLGVGVKYDFDSNISGRVELQRPHSDVLNLSAGISYAF</sequence>
<dbReference type="SUPFAM" id="SSF56925">
    <property type="entry name" value="OMPA-like"/>
    <property type="match status" value="1"/>
</dbReference>